<comment type="caution">
    <text evidence="3">The sequence shown here is derived from an EMBL/GenBank/DDBJ whole genome shotgun (WGS) entry which is preliminary data.</text>
</comment>
<dbReference type="GO" id="GO:0008270">
    <property type="term" value="F:zinc ion binding"/>
    <property type="evidence" value="ECO:0007669"/>
    <property type="project" value="InterPro"/>
</dbReference>
<feature type="compositionally biased region" description="Gly residues" evidence="1">
    <location>
        <begin position="13"/>
        <end position="23"/>
    </location>
</feature>
<dbReference type="AlphaFoldDB" id="A0AAD5NDP1"/>
<dbReference type="Proteomes" id="UP001196413">
    <property type="component" value="Unassembled WGS sequence"/>
</dbReference>
<reference evidence="3" key="1">
    <citation type="submission" date="2021-06" db="EMBL/GenBank/DDBJ databases">
        <title>Parelaphostrongylus tenuis whole genome reference sequence.</title>
        <authorList>
            <person name="Garwood T.J."/>
            <person name="Larsen P.A."/>
            <person name="Fountain-Jones N.M."/>
            <person name="Garbe J.R."/>
            <person name="Macchietto M.G."/>
            <person name="Kania S.A."/>
            <person name="Gerhold R.W."/>
            <person name="Richards J.E."/>
            <person name="Wolf T.M."/>
        </authorList>
    </citation>
    <scope>NUCLEOTIDE SEQUENCE</scope>
    <source>
        <strain evidence="3">MNPRO001-30</strain>
        <tissue evidence="3">Meninges</tissue>
    </source>
</reference>
<dbReference type="PANTHER" id="PTHR12963:SF4">
    <property type="entry name" value="ACTIVATING SIGNAL COINTEGRATOR 1"/>
    <property type="match status" value="1"/>
</dbReference>
<dbReference type="InterPro" id="IPR039128">
    <property type="entry name" value="TRIP4-like"/>
</dbReference>
<dbReference type="GO" id="GO:0045893">
    <property type="term" value="P:positive regulation of DNA-templated transcription"/>
    <property type="evidence" value="ECO:0007669"/>
    <property type="project" value="TreeGrafter"/>
</dbReference>
<dbReference type="PANTHER" id="PTHR12963">
    <property type="entry name" value="THYROID RECEPTOR INTERACTING PROTEIN RELATED"/>
    <property type="match status" value="1"/>
</dbReference>
<dbReference type="Pfam" id="PF06221">
    <property type="entry name" value="zf-C2HC5"/>
    <property type="match status" value="1"/>
</dbReference>
<dbReference type="InterPro" id="IPR009349">
    <property type="entry name" value="TRIP4/RQT4_C2HC5_Znf"/>
</dbReference>
<dbReference type="GO" id="GO:0005634">
    <property type="term" value="C:nucleus"/>
    <property type="evidence" value="ECO:0007669"/>
    <property type="project" value="InterPro"/>
</dbReference>
<organism evidence="3 4">
    <name type="scientific">Parelaphostrongylus tenuis</name>
    <name type="common">Meningeal worm</name>
    <dbReference type="NCBI Taxonomy" id="148309"/>
    <lineage>
        <taxon>Eukaryota</taxon>
        <taxon>Metazoa</taxon>
        <taxon>Ecdysozoa</taxon>
        <taxon>Nematoda</taxon>
        <taxon>Chromadorea</taxon>
        <taxon>Rhabditida</taxon>
        <taxon>Rhabditina</taxon>
        <taxon>Rhabditomorpha</taxon>
        <taxon>Strongyloidea</taxon>
        <taxon>Metastrongylidae</taxon>
        <taxon>Parelaphostrongylus</taxon>
    </lineage>
</organism>
<evidence type="ECO:0000313" key="3">
    <source>
        <dbReference type="EMBL" id="KAJ1365819.1"/>
    </source>
</evidence>
<feature type="domain" description="TRIP4/RQT4 C2HC5-type zinc finger" evidence="2">
    <location>
        <begin position="49"/>
        <end position="91"/>
    </location>
</feature>
<dbReference type="GO" id="GO:0072344">
    <property type="term" value="P:rescue of stalled ribosome"/>
    <property type="evidence" value="ECO:0007669"/>
    <property type="project" value="InterPro"/>
</dbReference>
<sequence length="100" mass="10114">MGRRGERRSAAGNRGGGGAGGLGGISNQRNSLAIKADALIGDQLLPGRHPCKCQARIHALVRNCMGCGKIVCAQEGSGPCFFCGTLVCTKEGARGAGEGD</sequence>
<keyword evidence="4" id="KW-1185">Reference proteome</keyword>
<protein>
    <submittedName>
        <fullName evidence="3">Mtch-1p</fullName>
    </submittedName>
</protein>
<dbReference type="GO" id="GO:0180022">
    <property type="term" value="C:RQC-trigger complex"/>
    <property type="evidence" value="ECO:0007669"/>
    <property type="project" value="InterPro"/>
</dbReference>
<evidence type="ECO:0000313" key="4">
    <source>
        <dbReference type="Proteomes" id="UP001196413"/>
    </source>
</evidence>
<evidence type="ECO:0000256" key="1">
    <source>
        <dbReference type="SAM" id="MobiDB-lite"/>
    </source>
</evidence>
<proteinExistence type="predicted"/>
<accession>A0AAD5NDP1</accession>
<feature type="region of interest" description="Disordered" evidence="1">
    <location>
        <begin position="1"/>
        <end position="23"/>
    </location>
</feature>
<dbReference type="EMBL" id="JAHQIW010005370">
    <property type="protein sequence ID" value="KAJ1365819.1"/>
    <property type="molecule type" value="Genomic_DNA"/>
</dbReference>
<gene>
    <name evidence="3" type="primary">MTCH-1_2</name>
    <name evidence="3" type="ORF">KIN20_026259</name>
</gene>
<evidence type="ECO:0000259" key="2">
    <source>
        <dbReference type="Pfam" id="PF06221"/>
    </source>
</evidence>
<name>A0AAD5NDP1_PARTN</name>